<feature type="region of interest" description="Disordered" evidence="1">
    <location>
        <begin position="1"/>
        <end position="68"/>
    </location>
</feature>
<dbReference type="AlphaFoldDB" id="A0A232LNY8"/>
<dbReference type="EMBL" id="NPHW01006378">
    <property type="protein sequence ID" value="OXV05856.1"/>
    <property type="molecule type" value="Genomic_DNA"/>
</dbReference>
<protein>
    <submittedName>
        <fullName evidence="2">Uncharacterized protein</fullName>
    </submittedName>
</protein>
<feature type="region of interest" description="Disordered" evidence="1">
    <location>
        <begin position="105"/>
        <end position="162"/>
    </location>
</feature>
<dbReference type="Proteomes" id="UP000243515">
    <property type="component" value="Unassembled WGS sequence"/>
</dbReference>
<gene>
    <name evidence="2" type="ORF">Egran_06376</name>
</gene>
<feature type="compositionally biased region" description="Low complexity" evidence="1">
    <location>
        <begin position="135"/>
        <end position="147"/>
    </location>
</feature>
<name>A0A232LNY8_9EURO</name>
<accession>A0A232LNY8</accession>
<reference evidence="2 3" key="1">
    <citation type="journal article" date="2015" name="Environ. Microbiol.">
        <title>Metagenome sequence of Elaphomyces granulatus from sporocarp tissue reveals Ascomycota ectomycorrhizal fingerprints of genome expansion and a Proteobacteria-rich microbiome.</title>
        <authorList>
            <person name="Quandt C.A."/>
            <person name="Kohler A."/>
            <person name="Hesse C.N."/>
            <person name="Sharpton T.J."/>
            <person name="Martin F."/>
            <person name="Spatafora J.W."/>
        </authorList>
    </citation>
    <scope>NUCLEOTIDE SEQUENCE [LARGE SCALE GENOMIC DNA]</scope>
    <source>
        <strain evidence="2 3">OSC145934</strain>
    </source>
</reference>
<feature type="non-terminal residue" evidence="2">
    <location>
        <position position="162"/>
    </location>
</feature>
<comment type="caution">
    <text evidence="2">The sequence shown here is derived from an EMBL/GenBank/DDBJ whole genome shotgun (WGS) entry which is preliminary data.</text>
</comment>
<evidence type="ECO:0000256" key="1">
    <source>
        <dbReference type="SAM" id="MobiDB-lite"/>
    </source>
</evidence>
<feature type="compositionally biased region" description="Acidic residues" evidence="1">
    <location>
        <begin position="43"/>
        <end position="55"/>
    </location>
</feature>
<keyword evidence="3" id="KW-1185">Reference proteome</keyword>
<feature type="compositionally biased region" description="Basic and acidic residues" evidence="1">
    <location>
        <begin position="11"/>
        <end position="31"/>
    </location>
</feature>
<organism evidence="2 3">
    <name type="scientific">Elaphomyces granulatus</name>
    <dbReference type="NCBI Taxonomy" id="519963"/>
    <lineage>
        <taxon>Eukaryota</taxon>
        <taxon>Fungi</taxon>
        <taxon>Dikarya</taxon>
        <taxon>Ascomycota</taxon>
        <taxon>Pezizomycotina</taxon>
        <taxon>Eurotiomycetes</taxon>
        <taxon>Eurotiomycetidae</taxon>
        <taxon>Eurotiales</taxon>
        <taxon>Elaphomycetaceae</taxon>
        <taxon>Elaphomyces</taxon>
    </lineage>
</organism>
<evidence type="ECO:0000313" key="3">
    <source>
        <dbReference type="Proteomes" id="UP000243515"/>
    </source>
</evidence>
<evidence type="ECO:0000313" key="2">
    <source>
        <dbReference type="EMBL" id="OXV05856.1"/>
    </source>
</evidence>
<dbReference type="OrthoDB" id="248923at2759"/>
<sequence>MVLMLGVARGRHTESTVELPRHGKPRPETGRGSRRHCPKQSPTDDDKEQEPLMDDEITRSQESVAEGDFRLGTSSLVSNIMIDDDGRTPSLMGLGSIAPSLRVRSRSHPDTWPLPSRMAGHGGQNTARYPIGHRSCSTSTSGPSCTPVLSGKGKAPSRHGAR</sequence>
<proteinExistence type="predicted"/>